<dbReference type="PANTHER" id="PTHR43591">
    <property type="entry name" value="METHYLTRANSFERASE"/>
    <property type="match status" value="1"/>
</dbReference>
<comment type="catalytic activity">
    <reaction evidence="6">
        <text>a 2-methoxy-6-(all-trans-polyprenyl)benzene-1,4-diol + S-adenosyl-L-methionine = a 5-methoxy-2-methyl-3-(all-trans-polyprenyl)benzene-1,4-diol + S-adenosyl-L-homocysteine + H(+)</text>
        <dbReference type="Rhea" id="RHEA:28286"/>
        <dbReference type="Rhea" id="RHEA-COMP:10858"/>
        <dbReference type="Rhea" id="RHEA-COMP:10859"/>
        <dbReference type="ChEBI" id="CHEBI:15378"/>
        <dbReference type="ChEBI" id="CHEBI:57856"/>
        <dbReference type="ChEBI" id="CHEBI:59789"/>
        <dbReference type="ChEBI" id="CHEBI:84166"/>
        <dbReference type="ChEBI" id="CHEBI:84167"/>
        <dbReference type="EC" id="2.1.1.201"/>
    </reaction>
</comment>
<dbReference type="GO" id="GO:0043770">
    <property type="term" value="F:demethylmenaquinone methyltransferase activity"/>
    <property type="evidence" value="ECO:0007669"/>
    <property type="project" value="UniProtKB-UniRule"/>
</dbReference>
<keyword evidence="1 6" id="KW-0474">Menaquinone biosynthesis</keyword>
<accession>A0A8J3MPE7</accession>
<comment type="catalytic activity">
    <reaction evidence="6">
        <text>a 2-demethylmenaquinol + S-adenosyl-L-methionine = a menaquinol + S-adenosyl-L-homocysteine + H(+)</text>
        <dbReference type="Rhea" id="RHEA:42640"/>
        <dbReference type="Rhea" id="RHEA-COMP:9539"/>
        <dbReference type="Rhea" id="RHEA-COMP:9563"/>
        <dbReference type="ChEBI" id="CHEBI:15378"/>
        <dbReference type="ChEBI" id="CHEBI:18151"/>
        <dbReference type="ChEBI" id="CHEBI:55437"/>
        <dbReference type="ChEBI" id="CHEBI:57856"/>
        <dbReference type="ChEBI" id="CHEBI:59789"/>
        <dbReference type="EC" id="2.1.1.163"/>
    </reaction>
</comment>
<dbReference type="InterPro" id="IPR029063">
    <property type="entry name" value="SAM-dependent_MTases_sf"/>
</dbReference>
<sequence>MISKSHLVKKVFDSVADHYNIMNDVMSFGLHRVWKKRMVSTMHVNQNCKLLDVAGGTGDVALQVIEKEPTTSVTVCDINYQMLRNGRDNAINKNKLSLQWCCADAEYLPFNDYQFDYYTIAFGIRNVSNRKKALQEAYRVLKPGGKFICLEFAPMHYQNKIFTKLYDLYSFNIIPKMGKLIAKDEESYKYLVESIRQFPTQLQFKNEIEEVGFTNTSFCNMSCGIAALYLGYKTLF</sequence>
<comment type="caution">
    <text evidence="6">Lacks conserved residue(s) required for the propagation of feature annotation.</text>
</comment>
<evidence type="ECO:0000256" key="5">
    <source>
        <dbReference type="ARBA" id="ARBA00022691"/>
    </source>
</evidence>
<organism evidence="7 8">
    <name type="scientific">Candidatus Mesenet longicola</name>
    <dbReference type="NCBI Taxonomy" id="1892558"/>
    <lineage>
        <taxon>Bacteria</taxon>
        <taxon>Pseudomonadati</taxon>
        <taxon>Pseudomonadota</taxon>
        <taxon>Alphaproteobacteria</taxon>
        <taxon>Rickettsiales</taxon>
        <taxon>Anaplasmataceae</taxon>
        <taxon>Candidatus Mesenet</taxon>
    </lineage>
</organism>
<evidence type="ECO:0000256" key="3">
    <source>
        <dbReference type="ARBA" id="ARBA00022679"/>
    </source>
</evidence>
<evidence type="ECO:0000256" key="6">
    <source>
        <dbReference type="HAMAP-Rule" id="MF_01813"/>
    </source>
</evidence>
<dbReference type="CDD" id="cd02440">
    <property type="entry name" value="AdoMet_MTases"/>
    <property type="match status" value="1"/>
</dbReference>
<dbReference type="UniPathway" id="UPA00232"/>
<protein>
    <recommendedName>
        <fullName evidence="6">Ubiquinone/menaquinone biosynthesis C-methyltransferase UbiE</fullName>
        <ecNumber evidence="6">2.1.1.163</ecNumber>
        <ecNumber evidence="6">2.1.1.201</ecNumber>
    </recommendedName>
    <alternativeName>
        <fullName evidence="6">2-methoxy-6-polyprenyl-1,4-benzoquinol methylase</fullName>
    </alternativeName>
    <alternativeName>
        <fullName evidence="6">Demethylmenaquinone methyltransferase</fullName>
    </alternativeName>
</protein>
<dbReference type="PROSITE" id="PS01183">
    <property type="entry name" value="UBIE_1"/>
    <property type="match status" value="1"/>
</dbReference>
<comment type="caution">
    <text evidence="7">The sequence shown here is derived from an EMBL/GenBank/DDBJ whole genome shotgun (WGS) entry which is preliminary data.</text>
</comment>
<dbReference type="Gene3D" id="3.40.50.150">
    <property type="entry name" value="Vaccinia Virus protein VP39"/>
    <property type="match status" value="1"/>
</dbReference>
<comment type="pathway">
    <text evidence="6">Cofactor biosynthesis; ubiquinone biosynthesis.</text>
</comment>
<keyword evidence="3 6" id="KW-0808">Transferase</keyword>
<gene>
    <name evidence="6 7" type="primary">ubiE</name>
    <name evidence="7" type="ORF">sL5_08330</name>
</gene>
<proteinExistence type="inferred from homology"/>
<name>A0A8J3MPE7_9RICK</name>
<dbReference type="EMBL" id="BNGU01000039">
    <property type="protein sequence ID" value="GHM59840.1"/>
    <property type="molecule type" value="Genomic_DNA"/>
</dbReference>
<dbReference type="GO" id="GO:0009060">
    <property type="term" value="P:aerobic respiration"/>
    <property type="evidence" value="ECO:0007669"/>
    <property type="project" value="UniProtKB-UniRule"/>
</dbReference>
<keyword evidence="8" id="KW-1185">Reference proteome</keyword>
<feature type="binding site" evidence="6">
    <location>
        <begin position="104"/>
        <end position="105"/>
    </location>
    <ligand>
        <name>S-adenosyl-L-methionine</name>
        <dbReference type="ChEBI" id="CHEBI:59789"/>
    </ligand>
</feature>
<evidence type="ECO:0000256" key="2">
    <source>
        <dbReference type="ARBA" id="ARBA00022603"/>
    </source>
</evidence>
<dbReference type="Pfam" id="PF01209">
    <property type="entry name" value="Ubie_methyltran"/>
    <property type="match status" value="1"/>
</dbReference>
<keyword evidence="4 6" id="KW-0831">Ubiquinone biosynthesis</keyword>
<keyword evidence="7" id="KW-0830">Ubiquinone</keyword>
<dbReference type="PROSITE" id="PS51608">
    <property type="entry name" value="SAM_MT_UBIE"/>
    <property type="match status" value="1"/>
</dbReference>
<comment type="similarity">
    <text evidence="6">Belongs to the class I-like SAM-binding methyltransferase superfamily. MenG/UbiE family.</text>
</comment>
<dbReference type="GO" id="GO:0032259">
    <property type="term" value="P:methylation"/>
    <property type="evidence" value="ECO:0007669"/>
    <property type="project" value="UniProtKB-KW"/>
</dbReference>
<dbReference type="Proteomes" id="UP000637906">
    <property type="component" value="Unassembled WGS sequence"/>
</dbReference>
<dbReference type="EC" id="2.1.1.201" evidence="6"/>
<comment type="function">
    <text evidence="6">Methyltransferase required for the conversion of demethylmenaquinol (DMKH2) to menaquinol (MKH2) and the conversion of 2-polyprenyl-6-methoxy-1,4-benzoquinol (DDMQH2) to 2-polyprenyl-3-methyl-6-methoxy-1,4-benzoquinol (DMQH2).</text>
</comment>
<evidence type="ECO:0000256" key="4">
    <source>
        <dbReference type="ARBA" id="ARBA00022688"/>
    </source>
</evidence>
<evidence type="ECO:0000313" key="7">
    <source>
        <dbReference type="EMBL" id="GHM59840.1"/>
    </source>
</evidence>
<feature type="binding site" evidence="6">
    <location>
        <position position="77"/>
    </location>
    <ligand>
        <name>S-adenosyl-L-methionine</name>
        <dbReference type="ChEBI" id="CHEBI:59789"/>
    </ligand>
</feature>
<dbReference type="GO" id="GO:0008425">
    <property type="term" value="F:2-methoxy-6-polyprenyl-1,4-benzoquinol methyltransferase activity"/>
    <property type="evidence" value="ECO:0007669"/>
    <property type="project" value="UniProtKB-UniRule"/>
</dbReference>
<evidence type="ECO:0000313" key="8">
    <source>
        <dbReference type="Proteomes" id="UP000637906"/>
    </source>
</evidence>
<dbReference type="UniPathway" id="UPA00079">
    <property type="reaction ID" value="UER00169"/>
</dbReference>
<dbReference type="EC" id="2.1.1.163" evidence="6"/>
<reference evidence="7 8" key="1">
    <citation type="journal article" date="2021" name="Microb. Ecol.">
        <title>Candidatus Mesenet longicola: Novel Endosymbionts of Brontispa longissima that Induce Cytoplasmic Incompatibility.</title>
        <authorList>
            <person name="Takano S."/>
            <person name="Gotoh Y."/>
            <person name="Hayashi T."/>
        </authorList>
    </citation>
    <scope>NUCLEOTIDE SEQUENCE [LARGE SCALE GENOMIC DNA]</scope>
    <source>
        <strain evidence="7">L5</strain>
    </source>
</reference>
<comment type="pathway">
    <text evidence="6">Quinol/quinone metabolism; menaquinone biosynthesis; menaquinol from 1,4-dihydroxy-2-naphthoate: step 2/2.</text>
</comment>
<feature type="binding site" evidence="6">
    <location>
        <position position="57"/>
    </location>
    <ligand>
        <name>S-adenosyl-L-methionine</name>
        <dbReference type="ChEBI" id="CHEBI:59789"/>
    </ligand>
</feature>
<dbReference type="NCBIfam" id="TIGR01934">
    <property type="entry name" value="MenG_MenH_UbiE"/>
    <property type="match status" value="1"/>
</dbReference>
<keyword evidence="2 6" id="KW-0489">Methyltransferase</keyword>
<dbReference type="InterPro" id="IPR004033">
    <property type="entry name" value="UbiE/COQ5_MeTrFase"/>
</dbReference>
<dbReference type="NCBIfam" id="NF001244">
    <property type="entry name" value="PRK00216.1-5"/>
    <property type="match status" value="1"/>
</dbReference>
<dbReference type="AlphaFoldDB" id="A0A8J3MPE7"/>
<dbReference type="InterPro" id="IPR023576">
    <property type="entry name" value="UbiE/COQ5_MeTrFase_CS"/>
</dbReference>
<keyword evidence="5 6" id="KW-0949">S-adenosyl-L-methionine</keyword>
<evidence type="ECO:0000256" key="1">
    <source>
        <dbReference type="ARBA" id="ARBA00022428"/>
    </source>
</evidence>
<dbReference type="HAMAP" id="MF_01813">
    <property type="entry name" value="MenG_UbiE_methyltr"/>
    <property type="match status" value="1"/>
</dbReference>
<dbReference type="SUPFAM" id="SSF53335">
    <property type="entry name" value="S-adenosyl-L-methionine-dependent methyltransferases"/>
    <property type="match status" value="1"/>
</dbReference>
<dbReference type="PANTHER" id="PTHR43591:SF24">
    <property type="entry name" value="2-METHOXY-6-POLYPRENYL-1,4-BENZOQUINOL METHYLASE, MITOCHONDRIAL"/>
    <property type="match status" value="1"/>
</dbReference>
<dbReference type="GO" id="GO:0009234">
    <property type="term" value="P:menaquinone biosynthetic process"/>
    <property type="evidence" value="ECO:0007669"/>
    <property type="project" value="UniProtKB-UniRule"/>
</dbReference>